<dbReference type="HOGENOM" id="CLU_032635_2_0_9"/>
<organism evidence="4 5">
    <name type="scientific">Cellulosilyticum lentocellum (strain ATCC 49066 / DSM 5427 / NCIMB 11756 / RHM5)</name>
    <name type="common">Clostridium lentocellum</name>
    <dbReference type="NCBI Taxonomy" id="642492"/>
    <lineage>
        <taxon>Bacteria</taxon>
        <taxon>Bacillati</taxon>
        <taxon>Bacillota</taxon>
        <taxon>Clostridia</taxon>
        <taxon>Lachnospirales</taxon>
        <taxon>Cellulosilyticaceae</taxon>
        <taxon>Cellulosilyticum</taxon>
    </lineage>
</organism>
<dbReference type="PANTHER" id="PTHR42208">
    <property type="entry name" value="HEAVY METAL TRANSPORTER-RELATED"/>
    <property type="match status" value="1"/>
</dbReference>
<dbReference type="eggNOG" id="COG2608">
    <property type="taxonomic scope" value="Bacteria"/>
</dbReference>
<keyword evidence="5" id="KW-1185">Reference proteome</keyword>
<keyword evidence="1" id="KW-0479">Metal-binding</keyword>
<reference evidence="4 5" key="1">
    <citation type="journal article" date="2011" name="J. Bacteriol.">
        <title>Complete genome sequence of the cellulose-degrading bacterium Cellulosilyticum lentocellum.</title>
        <authorList>
            <consortium name="US DOE Joint Genome Institute"/>
            <person name="Miller D.A."/>
            <person name="Suen G."/>
            <person name="Bruce D."/>
            <person name="Copeland A."/>
            <person name="Cheng J.F."/>
            <person name="Detter C."/>
            <person name="Goodwin L.A."/>
            <person name="Han C.S."/>
            <person name="Hauser L.J."/>
            <person name="Land M.L."/>
            <person name="Lapidus A."/>
            <person name="Lucas S."/>
            <person name="Meincke L."/>
            <person name="Pitluck S."/>
            <person name="Tapia R."/>
            <person name="Teshima H."/>
            <person name="Woyke T."/>
            <person name="Fox B.G."/>
            <person name="Angert E.R."/>
            <person name="Currie C.R."/>
        </authorList>
    </citation>
    <scope>NUCLEOTIDE SEQUENCE [LARGE SCALE GENOMIC DNA]</scope>
    <source>
        <strain evidence="5">ATCC 49066 / DSM 5427 / NCIMB 11756 / RHM5</strain>
    </source>
</reference>
<feature type="transmembrane region" description="Helical" evidence="2">
    <location>
        <begin position="176"/>
        <end position="195"/>
    </location>
</feature>
<dbReference type="eggNOG" id="COG4633">
    <property type="taxonomic scope" value="Bacteria"/>
</dbReference>
<feature type="transmembrane region" description="Helical" evidence="2">
    <location>
        <begin position="201"/>
        <end position="219"/>
    </location>
</feature>
<dbReference type="FunFam" id="3.30.70.100:FF:000001">
    <property type="entry name" value="ATPase copper transporting beta"/>
    <property type="match status" value="1"/>
</dbReference>
<dbReference type="InterPro" id="IPR039447">
    <property type="entry name" value="UreH-like_TM_dom"/>
</dbReference>
<dbReference type="InterPro" id="IPR008972">
    <property type="entry name" value="Cupredoxin"/>
</dbReference>
<feature type="transmembrane region" description="Helical" evidence="2">
    <location>
        <begin position="121"/>
        <end position="145"/>
    </location>
</feature>
<dbReference type="Proteomes" id="UP000008467">
    <property type="component" value="Chromosome"/>
</dbReference>
<dbReference type="AlphaFoldDB" id="F2JKA5"/>
<dbReference type="InterPro" id="IPR036163">
    <property type="entry name" value="HMA_dom_sf"/>
</dbReference>
<dbReference type="STRING" id="642492.Clole_3942"/>
<evidence type="ECO:0000256" key="1">
    <source>
        <dbReference type="ARBA" id="ARBA00022723"/>
    </source>
</evidence>
<dbReference type="PROSITE" id="PS01047">
    <property type="entry name" value="HMA_1"/>
    <property type="match status" value="1"/>
</dbReference>
<dbReference type="KEGG" id="cle:Clole_3942"/>
<proteinExistence type="predicted"/>
<dbReference type="CDD" id="cd00371">
    <property type="entry name" value="HMA"/>
    <property type="match status" value="1"/>
</dbReference>
<dbReference type="Gene3D" id="2.60.40.420">
    <property type="entry name" value="Cupredoxins - blue copper proteins"/>
    <property type="match status" value="1"/>
</dbReference>
<evidence type="ECO:0000259" key="3">
    <source>
        <dbReference type="PROSITE" id="PS50846"/>
    </source>
</evidence>
<keyword evidence="2" id="KW-0812">Transmembrane</keyword>
<dbReference type="Gene3D" id="3.30.70.100">
    <property type="match status" value="1"/>
</dbReference>
<feature type="transmembrane region" description="Helical" evidence="2">
    <location>
        <begin position="240"/>
        <end position="260"/>
    </location>
</feature>
<evidence type="ECO:0000313" key="4">
    <source>
        <dbReference type="EMBL" id="ADZ85620.1"/>
    </source>
</evidence>
<keyword evidence="2" id="KW-0472">Membrane</keyword>
<dbReference type="Pfam" id="PF00403">
    <property type="entry name" value="HMA"/>
    <property type="match status" value="1"/>
</dbReference>
<dbReference type="InterPro" id="IPR017969">
    <property type="entry name" value="Heavy-metal-associated_CS"/>
</dbReference>
<feature type="transmembrane region" description="Helical" evidence="2">
    <location>
        <begin position="280"/>
        <end position="301"/>
    </location>
</feature>
<dbReference type="PANTHER" id="PTHR42208:SF1">
    <property type="entry name" value="HEAVY METAL TRANSPORTER"/>
    <property type="match status" value="1"/>
</dbReference>
<evidence type="ECO:0000313" key="5">
    <source>
        <dbReference type="Proteomes" id="UP000008467"/>
    </source>
</evidence>
<dbReference type="SUPFAM" id="SSF49503">
    <property type="entry name" value="Cupredoxins"/>
    <property type="match status" value="1"/>
</dbReference>
<dbReference type="EMBL" id="CP002582">
    <property type="protein sequence ID" value="ADZ85620.1"/>
    <property type="molecule type" value="Genomic_DNA"/>
</dbReference>
<dbReference type="SUPFAM" id="SSF55008">
    <property type="entry name" value="HMA, heavy metal-associated domain"/>
    <property type="match status" value="1"/>
</dbReference>
<evidence type="ECO:0000256" key="2">
    <source>
        <dbReference type="SAM" id="Phobius"/>
    </source>
</evidence>
<feature type="transmembrane region" description="Helical" evidence="2">
    <location>
        <begin position="313"/>
        <end position="340"/>
    </location>
</feature>
<feature type="domain" description="HMA" evidence="3">
    <location>
        <begin position="6"/>
        <end position="72"/>
    </location>
</feature>
<protein>
    <submittedName>
        <fullName evidence="4">Heavy metal transport/detoxification protein</fullName>
    </submittedName>
</protein>
<gene>
    <name evidence="4" type="ordered locus">Clole_3942</name>
</gene>
<name>F2JKA5_CELLD</name>
<dbReference type="PROSITE" id="PS50846">
    <property type="entry name" value="HMA_2"/>
    <property type="match status" value="1"/>
</dbReference>
<accession>F2JKA5</accession>
<dbReference type="Pfam" id="PF13386">
    <property type="entry name" value="DsbD_2"/>
    <property type="match status" value="1"/>
</dbReference>
<keyword evidence="2" id="KW-1133">Transmembrane helix</keyword>
<sequence>MQRQYTKEIIKIDGMTCVSCERRIGSKLKQTKGVISAKVSYTQNHAECLYDEELISFEDIAQVIEKQGYKVIRKENADAKIDRITKMIGVMIIIFALYRVLKYFGFTNFFYVFPEAKENMSYGMLFIIGLLTSIHCIAMCGGINLSQCIQPVTKTESKKHRWVTLRPSFLYNLGRVISYTVMGGIVGALGSVISFSEGAKGSIQIIAGLFMMIMGLNMLNVFPGLRKLNISMPKAFSRKLYSKLGSNSPLFVGLINGLMPCGPLQAMQLYSLSTGSMLKGALAMFLFSLGTVPLMFGVGVLSSLLSKRFTHKLISIGAVLVVILGGGMLSSGLSLSGIMVPGSVSANNNSVVRIENGVQIVESKLASGEYPVIEVQAGMPVRWVITAEKGSINGCNNRIFIPEYEKEVKFKLGENVIEFTPTEEGEFVYSCWMGMIRSNIKVIKK</sequence>
<dbReference type="InterPro" id="IPR006121">
    <property type="entry name" value="HMA_dom"/>
</dbReference>
<dbReference type="GO" id="GO:0046872">
    <property type="term" value="F:metal ion binding"/>
    <property type="evidence" value="ECO:0007669"/>
    <property type="project" value="UniProtKB-KW"/>
</dbReference>
<dbReference type="eggNOG" id="COG2836">
    <property type="taxonomic scope" value="Bacteria"/>
</dbReference>